<proteinExistence type="predicted"/>
<dbReference type="AlphaFoldDB" id="A0A1R3K175"/>
<dbReference type="STRING" id="93759.A0A1R3K175"/>
<dbReference type="InterPro" id="IPR041118">
    <property type="entry name" value="Rx_N"/>
</dbReference>
<name>A0A1R3K175_9ROSI</name>
<evidence type="ECO:0000256" key="2">
    <source>
        <dbReference type="ARBA" id="ARBA00022741"/>
    </source>
</evidence>
<keyword evidence="4" id="KW-0067">ATP-binding</keyword>
<organism evidence="6 7">
    <name type="scientific">Corchorus olitorius</name>
    <dbReference type="NCBI Taxonomy" id="93759"/>
    <lineage>
        <taxon>Eukaryota</taxon>
        <taxon>Viridiplantae</taxon>
        <taxon>Streptophyta</taxon>
        <taxon>Embryophyta</taxon>
        <taxon>Tracheophyta</taxon>
        <taxon>Spermatophyta</taxon>
        <taxon>Magnoliopsida</taxon>
        <taxon>eudicotyledons</taxon>
        <taxon>Gunneridae</taxon>
        <taxon>Pentapetalae</taxon>
        <taxon>rosids</taxon>
        <taxon>malvids</taxon>
        <taxon>Malvales</taxon>
        <taxon>Malvaceae</taxon>
        <taxon>Grewioideae</taxon>
        <taxon>Apeibeae</taxon>
        <taxon>Corchorus</taxon>
    </lineage>
</organism>
<dbReference type="Gene3D" id="3.80.10.10">
    <property type="entry name" value="Ribonuclease Inhibitor"/>
    <property type="match status" value="3"/>
</dbReference>
<reference evidence="7" key="1">
    <citation type="submission" date="2013-09" db="EMBL/GenBank/DDBJ databases">
        <title>Corchorus olitorius genome sequencing.</title>
        <authorList>
            <person name="Alam M."/>
            <person name="Haque M.S."/>
            <person name="Islam M.S."/>
            <person name="Emdad E.M."/>
            <person name="Islam M.M."/>
            <person name="Ahmed B."/>
            <person name="Halim A."/>
            <person name="Hossen Q.M.M."/>
            <person name="Hossain M.Z."/>
            <person name="Ahmed R."/>
            <person name="Khan M.M."/>
            <person name="Islam R."/>
            <person name="Rashid M.M."/>
            <person name="Khan S.A."/>
            <person name="Rahman M.S."/>
            <person name="Alam M."/>
            <person name="Yahiya A.S."/>
            <person name="Khan M.S."/>
            <person name="Azam M.S."/>
            <person name="Haque T."/>
            <person name="Lashkar M.Z.H."/>
            <person name="Akhand A.I."/>
            <person name="Morshed G."/>
            <person name="Roy S."/>
            <person name="Uddin K.S."/>
            <person name="Rabeya T."/>
            <person name="Hossain A.S."/>
            <person name="Chowdhury A."/>
            <person name="Snigdha A.R."/>
            <person name="Mortoza M.S."/>
            <person name="Matin S.A."/>
            <person name="Hoque S.M.E."/>
            <person name="Islam M.K."/>
            <person name="Roy D.K."/>
            <person name="Haider R."/>
            <person name="Moosa M.M."/>
            <person name="Elias S.M."/>
            <person name="Hasan A.M."/>
            <person name="Jahan S."/>
            <person name="Shafiuddin M."/>
            <person name="Mahmood N."/>
            <person name="Shommy N.S."/>
        </authorList>
    </citation>
    <scope>NUCLEOTIDE SEQUENCE [LARGE SCALE GENOMIC DNA]</scope>
    <source>
        <strain evidence="7">cv. O-4</strain>
    </source>
</reference>
<dbReference type="Pfam" id="PF18052">
    <property type="entry name" value="Rx_N"/>
    <property type="match status" value="1"/>
</dbReference>
<dbReference type="EMBL" id="AWUE01014906">
    <property type="protein sequence ID" value="OMP00821.1"/>
    <property type="molecule type" value="Genomic_DNA"/>
</dbReference>
<evidence type="ECO:0000313" key="7">
    <source>
        <dbReference type="Proteomes" id="UP000187203"/>
    </source>
</evidence>
<dbReference type="InterPro" id="IPR027417">
    <property type="entry name" value="P-loop_NTPase"/>
</dbReference>
<gene>
    <name evidence="6" type="ORF">COLO4_12333</name>
</gene>
<keyword evidence="3" id="KW-0611">Plant defense</keyword>
<dbReference type="GO" id="GO:0051707">
    <property type="term" value="P:response to other organism"/>
    <property type="evidence" value="ECO:0007669"/>
    <property type="project" value="UniProtKB-ARBA"/>
</dbReference>
<sequence>MLQDSSKLCCVPECSALSSLLRVWLFIFIKRNPKDSLFRSPIHLFFSKMEVIVAAVTDAMLSAFFHSIFQTLSSREFLKFSRQGQIEAEIKKWENLLLKLNALLEDAEEKQITSRAVKLWLRDLQDIAFDADDVVDELATEALRRKLMDHTQPSATTSKVWKFIRSTCFSAINPTTVKFDANIKSRIQQVTKRLHDLAALKNDYNLVEIGRGRPQKVLNRLPTTSLVDDCHVYGREGDKNVVLDLLMDGGELNEAAAPGSKILVTTRNKRVAAIMANYGAYHLNELSNDDCLLLFTWHALRASNFDKHPNLKLVGEQIRAKSMPQLQCLQNGVVQFPEALKCLVISNCIGVATLWQKGAISLTVERLRIKDCSQFVLLADNEKGLLSNPEDLRLFNCCTPGALPWGLHDLASLEDLHIESCVNLVSLPETGFLKRLKYLKLKNCRALKSLPRMMMHNCPLEGLEIEGCPAFTCFPSGRLPNTLRRLKVENCIGLVSLPEGLMQTNDMTRNISHLENLEIIDCPSLTSFPEGKLPTSLKILKIWNCCQLEPFYDRILHKSTSLEFIDIWNWTSMTSLPECLNSLIPLRELNLNMCPVLKYFPEMGLHLCNLRKFEIYHCISLKSLPDQMSCLTSLEYLTITECPGLVSFPKGGLPPNLLSLVIWECENFKQPLSEWNLHTLASLRELTISGVLDIVSFPDEKCLLPTTLVSIYISKLNNLRSLSLGICNLTSLEELEIAKCPKLQYLPKEGLPAKLGRLCIEDCQLLKQQCLKGKGAFWPVIGRIPFLEIETTED</sequence>
<dbReference type="PANTHER" id="PTHR36766">
    <property type="entry name" value="PLANT BROAD-SPECTRUM MILDEW RESISTANCE PROTEIN RPW8"/>
    <property type="match status" value="1"/>
</dbReference>
<comment type="caution">
    <text evidence="6">The sequence shown here is derived from an EMBL/GenBank/DDBJ whole genome shotgun (WGS) entry which is preliminary data.</text>
</comment>
<dbReference type="SUPFAM" id="SSF52540">
    <property type="entry name" value="P-loop containing nucleoside triphosphate hydrolases"/>
    <property type="match status" value="1"/>
</dbReference>
<keyword evidence="2" id="KW-0547">Nucleotide-binding</keyword>
<dbReference type="OrthoDB" id="25838at2759"/>
<dbReference type="Gene3D" id="1.20.5.4130">
    <property type="match status" value="1"/>
</dbReference>
<feature type="domain" description="Disease resistance N-terminal" evidence="5">
    <location>
        <begin position="68"/>
        <end position="152"/>
    </location>
</feature>
<dbReference type="InterPro" id="IPR032675">
    <property type="entry name" value="LRR_dom_sf"/>
</dbReference>
<dbReference type="GO" id="GO:0005524">
    <property type="term" value="F:ATP binding"/>
    <property type="evidence" value="ECO:0007669"/>
    <property type="project" value="UniProtKB-KW"/>
</dbReference>
<evidence type="ECO:0000256" key="3">
    <source>
        <dbReference type="ARBA" id="ARBA00022821"/>
    </source>
</evidence>
<accession>A0A1R3K175</accession>
<evidence type="ECO:0000256" key="1">
    <source>
        <dbReference type="ARBA" id="ARBA00022737"/>
    </source>
</evidence>
<dbReference type="SUPFAM" id="SSF52058">
    <property type="entry name" value="L domain-like"/>
    <property type="match status" value="1"/>
</dbReference>
<dbReference type="GO" id="GO:0006952">
    <property type="term" value="P:defense response"/>
    <property type="evidence" value="ECO:0007669"/>
    <property type="project" value="UniProtKB-KW"/>
</dbReference>
<evidence type="ECO:0000256" key="4">
    <source>
        <dbReference type="ARBA" id="ARBA00022840"/>
    </source>
</evidence>
<evidence type="ECO:0000313" key="6">
    <source>
        <dbReference type="EMBL" id="OMP00821.1"/>
    </source>
</evidence>
<dbReference type="Proteomes" id="UP000187203">
    <property type="component" value="Unassembled WGS sequence"/>
</dbReference>
<dbReference type="PANTHER" id="PTHR36766:SF40">
    <property type="entry name" value="DISEASE RESISTANCE PROTEIN RGA3"/>
    <property type="match status" value="1"/>
</dbReference>
<evidence type="ECO:0000259" key="5">
    <source>
        <dbReference type="Pfam" id="PF18052"/>
    </source>
</evidence>
<keyword evidence="1" id="KW-0677">Repeat</keyword>
<protein>
    <submittedName>
        <fullName evidence="6">NB-ARC domain-containing protein</fullName>
    </submittedName>
</protein>
<keyword evidence="7" id="KW-1185">Reference proteome</keyword>